<keyword evidence="1" id="KW-0732">Signal</keyword>
<evidence type="ECO:0008006" key="4">
    <source>
        <dbReference type="Google" id="ProtNLM"/>
    </source>
</evidence>
<proteinExistence type="predicted"/>
<sequence length="127" mass="13709">MHLFHALTTLLCCSSLAHAFVLEQRACVSSDVALVKQQVQHPNYFCTWFLSETRSPLPGLGPDALLGACKCVINAAPAGTWSTATDAIYKSARSQSFVPGGCPAAASDFIKNEFENVAAFCTFWQYA</sequence>
<evidence type="ECO:0000313" key="3">
    <source>
        <dbReference type="Proteomes" id="UP000716446"/>
    </source>
</evidence>
<evidence type="ECO:0000313" key="2">
    <source>
        <dbReference type="EMBL" id="CAD0087601.1"/>
    </source>
</evidence>
<dbReference type="AlphaFoldDB" id="A0A9N8JLN0"/>
<keyword evidence="3" id="KW-1185">Reference proteome</keyword>
<dbReference type="EMBL" id="CAIJEN010000006">
    <property type="protein sequence ID" value="CAD0087601.1"/>
    <property type="molecule type" value="Genomic_DNA"/>
</dbReference>
<comment type="caution">
    <text evidence="2">The sequence shown here is derived from an EMBL/GenBank/DDBJ whole genome shotgun (WGS) entry which is preliminary data.</text>
</comment>
<feature type="signal peptide" evidence="1">
    <location>
        <begin position="1"/>
        <end position="19"/>
    </location>
</feature>
<name>A0A9N8JLN0_9PEZI</name>
<reference evidence="2" key="1">
    <citation type="submission" date="2020-06" db="EMBL/GenBank/DDBJ databases">
        <authorList>
            <person name="Onetto C."/>
        </authorList>
    </citation>
    <scope>NUCLEOTIDE SEQUENCE</scope>
</reference>
<evidence type="ECO:0000256" key="1">
    <source>
        <dbReference type="SAM" id="SignalP"/>
    </source>
</evidence>
<protein>
    <recommendedName>
        <fullName evidence="4">Secreted protein</fullName>
    </recommendedName>
</protein>
<organism evidence="2 3">
    <name type="scientific">Aureobasidium vineae</name>
    <dbReference type="NCBI Taxonomy" id="2773715"/>
    <lineage>
        <taxon>Eukaryota</taxon>
        <taxon>Fungi</taxon>
        <taxon>Dikarya</taxon>
        <taxon>Ascomycota</taxon>
        <taxon>Pezizomycotina</taxon>
        <taxon>Dothideomycetes</taxon>
        <taxon>Dothideomycetidae</taxon>
        <taxon>Dothideales</taxon>
        <taxon>Saccotheciaceae</taxon>
        <taxon>Aureobasidium</taxon>
    </lineage>
</organism>
<gene>
    <name evidence="2" type="ORF">AWRI4619_LOCUS4719</name>
</gene>
<accession>A0A9N8JLN0</accession>
<dbReference type="Proteomes" id="UP000716446">
    <property type="component" value="Unassembled WGS sequence"/>
</dbReference>
<feature type="chain" id="PRO_5040348690" description="Secreted protein" evidence="1">
    <location>
        <begin position="20"/>
        <end position="127"/>
    </location>
</feature>